<evidence type="ECO:0000313" key="2">
    <source>
        <dbReference type="Proteomes" id="UP000011864"/>
    </source>
</evidence>
<proteinExistence type="predicted"/>
<protein>
    <submittedName>
        <fullName evidence="1">Uncharacterized protein</fullName>
    </submittedName>
</protein>
<dbReference type="EMBL" id="CP003837">
    <property type="protein sequence ID" value="AGH45960.1"/>
    <property type="molecule type" value="Genomic_DNA"/>
</dbReference>
<name>K7AC35_9ALTE</name>
<dbReference type="Proteomes" id="UP000011864">
    <property type="component" value="Chromosome"/>
</dbReference>
<evidence type="ECO:0000313" key="1">
    <source>
        <dbReference type="EMBL" id="AGH45960.1"/>
    </source>
</evidence>
<reference evidence="1 2" key="1">
    <citation type="journal article" date="2013" name="Genome Announc.">
        <title>Complete Genome Sequence of Glaciecola psychrophila Strain 170T.</title>
        <authorList>
            <person name="Yin J."/>
            <person name="Chen J."/>
            <person name="Liu G."/>
            <person name="Yu Y."/>
            <person name="Song L."/>
            <person name="Wang X."/>
            <person name="Qu X."/>
        </authorList>
    </citation>
    <scope>NUCLEOTIDE SEQUENCE [LARGE SCALE GENOMIC DNA]</scope>
    <source>
        <strain evidence="1 2">170</strain>
    </source>
</reference>
<accession>K7AC35</accession>
<organism evidence="1 2">
    <name type="scientific">Paraglaciecola psychrophila 170</name>
    <dbReference type="NCBI Taxonomy" id="1129794"/>
    <lineage>
        <taxon>Bacteria</taxon>
        <taxon>Pseudomonadati</taxon>
        <taxon>Pseudomonadota</taxon>
        <taxon>Gammaproteobacteria</taxon>
        <taxon>Alteromonadales</taxon>
        <taxon>Alteromonadaceae</taxon>
        <taxon>Paraglaciecola</taxon>
    </lineage>
</organism>
<keyword evidence="2" id="KW-1185">Reference proteome</keyword>
<dbReference type="STRING" id="1129794.C427_3855"/>
<gene>
    <name evidence="1" type="ORF">C427_3855</name>
</gene>
<dbReference type="HOGENOM" id="CLU_3346948_0_0_6"/>
<sequence length="37" mass="4108">MDGADVTYSEHLGNLTFSAKLFYDKSEFASTAFSSLR</sequence>
<dbReference type="AlphaFoldDB" id="K7AC35"/>
<dbReference type="KEGG" id="gps:C427_3855"/>